<dbReference type="Proteomes" id="UP000092743">
    <property type="component" value="Chromosome"/>
</dbReference>
<protein>
    <submittedName>
        <fullName evidence="1">Uncharacterized protein</fullName>
    </submittedName>
</protein>
<name>A0A9W3SB80_BACTU</name>
<dbReference type="AlphaFoldDB" id="A0A9W3SB80"/>
<evidence type="ECO:0000313" key="2">
    <source>
        <dbReference type="Proteomes" id="UP000092743"/>
    </source>
</evidence>
<reference evidence="1 2" key="1">
    <citation type="submission" date="2016-04" db="EMBL/GenBank/DDBJ databases">
        <title>High quality genome of the nematocidal Bacillus thuringiensis MYBT18246.</title>
        <authorList>
            <person name="Hollensteiner J."/>
            <person name="Poehlein A."/>
            <person name="Sproeer C."/>
            <person name="Bunk B."/>
            <person name="Rosenstiel P."/>
            <person name="Schulenburg H."/>
            <person name="Liesegang H."/>
        </authorList>
    </citation>
    <scope>NUCLEOTIDE SEQUENCE [LARGE SCALE GENOMIC DNA]</scope>
    <source>
        <strain evidence="1 2">MYBT18246</strain>
    </source>
</reference>
<gene>
    <name evidence="1" type="ORF">BT246_24940</name>
</gene>
<organism evidence="1 2">
    <name type="scientific">Bacillus thuringiensis</name>
    <dbReference type="NCBI Taxonomy" id="1428"/>
    <lineage>
        <taxon>Bacteria</taxon>
        <taxon>Bacillati</taxon>
        <taxon>Bacillota</taxon>
        <taxon>Bacilli</taxon>
        <taxon>Bacillales</taxon>
        <taxon>Bacillaceae</taxon>
        <taxon>Bacillus</taxon>
        <taxon>Bacillus cereus group</taxon>
    </lineage>
</organism>
<evidence type="ECO:0000313" key="1">
    <source>
        <dbReference type="EMBL" id="ANS47862.1"/>
    </source>
</evidence>
<accession>A0A9W3SB80</accession>
<proteinExistence type="predicted"/>
<sequence length="44" mass="5430">MNSRVYFKYENVLYGIYIKVNRNISEREYIFKTVTILFIYIIDS</sequence>
<dbReference type="EMBL" id="CP015350">
    <property type="protein sequence ID" value="ANS47862.1"/>
    <property type="molecule type" value="Genomic_DNA"/>
</dbReference>